<dbReference type="Proteomes" id="UP000249754">
    <property type="component" value="Unassembled WGS sequence"/>
</dbReference>
<name>A0A327T8W2_9SPHI</name>
<feature type="domain" description="2Fe-2S ferredoxin-type" evidence="9">
    <location>
        <begin position="267"/>
        <end position="355"/>
    </location>
</feature>
<dbReference type="InterPro" id="IPR017927">
    <property type="entry name" value="FAD-bd_FR_type"/>
</dbReference>
<evidence type="ECO:0000256" key="6">
    <source>
        <dbReference type="ARBA" id="ARBA00023002"/>
    </source>
</evidence>
<reference evidence="11 12" key="1">
    <citation type="submission" date="2018-06" db="EMBL/GenBank/DDBJ databases">
        <title>Genomic Encyclopedia of Archaeal and Bacterial Type Strains, Phase II (KMG-II): from individual species to whole genera.</title>
        <authorList>
            <person name="Goeker M."/>
        </authorList>
    </citation>
    <scope>NUCLEOTIDE SEQUENCE [LARGE SCALE GENOMIC DNA]</scope>
    <source>
        <strain evidence="11 12">DSM 14825</strain>
    </source>
</reference>
<evidence type="ECO:0000313" key="12">
    <source>
        <dbReference type="Proteomes" id="UP000249754"/>
    </source>
</evidence>
<sequence length="355" mass="39119">MQKRKFIWTTHKVIRETKDAVTIEFDIAGSVFNYLPGQFINVSQVVNEERLTRSYSFSSSPELNSCPAITVKRVKDGLLSNYLVNSAEQISSWEIEGPYGSFVPAESSYQSRNVVLLSGGSGIAPLLSIAKSLLSKSPDVQLTILYANHYWHDVIFTDTLEALALQYKERLTVIHALSQYDGTKPAFTGTLIEGRLSKVVVKKLLKQATAGELSAAHFFICGPNGLMKMYYQVLESLKVPESGIFMERFTADDEAAEQLLNLPEITLEVLVHFYEQTHLIEIPPGTTLLSAALKEGISFGHSCKSGTCGSCVALLTSGKVSMVKNRALTEKEVAQGMILLCQSYPLSADITIEFD</sequence>
<dbReference type="CDD" id="cd00207">
    <property type="entry name" value="fer2"/>
    <property type="match status" value="1"/>
</dbReference>
<evidence type="ECO:0000256" key="1">
    <source>
        <dbReference type="ARBA" id="ARBA00001974"/>
    </source>
</evidence>
<evidence type="ECO:0000256" key="8">
    <source>
        <dbReference type="ARBA" id="ARBA00023014"/>
    </source>
</evidence>
<dbReference type="InterPro" id="IPR001433">
    <property type="entry name" value="OxRdtase_FAD/NAD-bd"/>
</dbReference>
<keyword evidence="6" id="KW-0560">Oxidoreductase</keyword>
<dbReference type="AlphaFoldDB" id="A0A327T8W2"/>
<dbReference type="Gene3D" id="3.10.20.30">
    <property type="match status" value="1"/>
</dbReference>
<feature type="domain" description="FAD-binding FR-type" evidence="10">
    <location>
        <begin position="3"/>
        <end position="105"/>
    </location>
</feature>
<dbReference type="Pfam" id="PF00111">
    <property type="entry name" value="Fer2"/>
    <property type="match status" value="1"/>
</dbReference>
<protein>
    <submittedName>
        <fullName evidence="11">Ring-1,2-phenylacetyl-CoA epoxidase subunit PaaE</fullName>
    </submittedName>
</protein>
<dbReference type="InterPro" id="IPR001041">
    <property type="entry name" value="2Fe-2S_ferredoxin-type"/>
</dbReference>
<keyword evidence="4" id="KW-0479">Metal-binding</keyword>
<dbReference type="SUPFAM" id="SSF52343">
    <property type="entry name" value="Ferredoxin reductase-like, C-terminal NADP-linked domain"/>
    <property type="match status" value="1"/>
</dbReference>
<dbReference type="GO" id="GO:0051537">
    <property type="term" value="F:2 iron, 2 sulfur cluster binding"/>
    <property type="evidence" value="ECO:0007669"/>
    <property type="project" value="UniProtKB-KW"/>
</dbReference>
<dbReference type="PROSITE" id="PS51384">
    <property type="entry name" value="FAD_FR"/>
    <property type="match status" value="1"/>
</dbReference>
<evidence type="ECO:0000256" key="3">
    <source>
        <dbReference type="ARBA" id="ARBA00022714"/>
    </source>
</evidence>
<dbReference type="GO" id="GO:0016491">
    <property type="term" value="F:oxidoreductase activity"/>
    <property type="evidence" value="ECO:0007669"/>
    <property type="project" value="UniProtKB-KW"/>
</dbReference>
<dbReference type="EMBL" id="QLLR01000001">
    <property type="protein sequence ID" value="RAJ37382.1"/>
    <property type="molecule type" value="Genomic_DNA"/>
</dbReference>
<dbReference type="SUPFAM" id="SSF63380">
    <property type="entry name" value="Riboflavin synthase domain-like"/>
    <property type="match status" value="1"/>
</dbReference>
<dbReference type="PRINTS" id="PR00371">
    <property type="entry name" value="FPNCR"/>
</dbReference>
<evidence type="ECO:0000259" key="9">
    <source>
        <dbReference type="PROSITE" id="PS51085"/>
    </source>
</evidence>
<dbReference type="RefSeq" id="WP_111632091.1">
    <property type="nucleotide sequence ID" value="NZ_QLLR01000001.1"/>
</dbReference>
<dbReference type="InterPro" id="IPR036010">
    <property type="entry name" value="2Fe-2S_ferredoxin-like_sf"/>
</dbReference>
<dbReference type="PROSITE" id="PS00197">
    <property type="entry name" value="2FE2S_FER_1"/>
    <property type="match status" value="1"/>
</dbReference>
<dbReference type="InterPro" id="IPR039261">
    <property type="entry name" value="FNR_nucleotide-bd"/>
</dbReference>
<keyword evidence="2" id="KW-0285">Flavoprotein</keyword>
<dbReference type="PROSITE" id="PS51085">
    <property type="entry name" value="2FE2S_FER_2"/>
    <property type="match status" value="1"/>
</dbReference>
<dbReference type="Gene3D" id="3.40.50.80">
    <property type="entry name" value="Nucleotide-binding domain of ferredoxin-NADP reductase (FNR) module"/>
    <property type="match status" value="1"/>
</dbReference>
<proteinExistence type="predicted"/>
<keyword evidence="5" id="KW-0274">FAD</keyword>
<dbReference type="CDD" id="cd06214">
    <property type="entry name" value="PA_degradation_oxidoreductase_like"/>
    <property type="match status" value="1"/>
</dbReference>
<dbReference type="OrthoDB" id="9789468at2"/>
<keyword evidence="8" id="KW-0411">Iron-sulfur</keyword>
<evidence type="ECO:0000256" key="7">
    <source>
        <dbReference type="ARBA" id="ARBA00023004"/>
    </source>
</evidence>
<evidence type="ECO:0000313" key="11">
    <source>
        <dbReference type="EMBL" id="RAJ37382.1"/>
    </source>
</evidence>
<dbReference type="PANTHER" id="PTHR47354">
    <property type="entry name" value="NADH OXIDOREDUCTASE HCR"/>
    <property type="match status" value="1"/>
</dbReference>
<accession>A0A327T8W2</accession>
<comment type="caution">
    <text evidence="11">The sequence shown here is derived from an EMBL/GenBank/DDBJ whole genome shotgun (WGS) entry which is preliminary data.</text>
</comment>
<dbReference type="InterPro" id="IPR012675">
    <property type="entry name" value="Beta-grasp_dom_sf"/>
</dbReference>
<keyword evidence="3" id="KW-0001">2Fe-2S</keyword>
<dbReference type="Pfam" id="PF00970">
    <property type="entry name" value="FAD_binding_6"/>
    <property type="match status" value="1"/>
</dbReference>
<gene>
    <name evidence="11" type="ORF">LY11_00459</name>
</gene>
<dbReference type="PANTHER" id="PTHR47354:SF8">
    <property type="entry name" value="1,2-PHENYLACETYL-COA EPOXIDASE, SUBUNIT E"/>
    <property type="match status" value="1"/>
</dbReference>
<dbReference type="InterPro" id="IPR001709">
    <property type="entry name" value="Flavoprot_Pyr_Nucl_cyt_Rdtase"/>
</dbReference>
<dbReference type="InterPro" id="IPR008333">
    <property type="entry name" value="Cbr1-like_FAD-bd_dom"/>
</dbReference>
<keyword evidence="7" id="KW-0408">Iron</keyword>
<dbReference type="InterPro" id="IPR017938">
    <property type="entry name" value="Riboflavin_synthase-like_b-brl"/>
</dbReference>
<dbReference type="InterPro" id="IPR050415">
    <property type="entry name" value="MRET"/>
</dbReference>
<evidence type="ECO:0000256" key="2">
    <source>
        <dbReference type="ARBA" id="ARBA00022630"/>
    </source>
</evidence>
<dbReference type="Gene3D" id="2.40.30.10">
    <property type="entry name" value="Translation factors"/>
    <property type="match status" value="1"/>
</dbReference>
<comment type="cofactor">
    <cofactor evidence="1">
        <name>FAD</name>
        <dbReference type="ChEBI" id="CHEBI:57692"/>
    </cofactor>
</comment>
<dbReference type="GO" id="GO:0050660">
    <property type="term" value="F:flavin adenine dinucleotide binding"/>
    <property type="evidence" value="ECO:0007669"/>
    <property type="project" value="TreeGrafter"/>
</dbReference>
<evidence type="ECO:0000256" key="4">
    <source>
        <dbReference type="ARBA" id="ARBA00022723"/>
    </source>
</evidence>
<dbReference type="GO" id="GO:0046872">
    <property type="term" value="F:metal ion binding"/>
    <property type="evidence" value="ECO:0007669"/>
    <property type="project" value="UniProtKB-KW"/>
</dbReference>
<organism evidence="11 12">
    <name type="scientific">Pedobacter cryoconitis</name>
    <dbReference type="NCBI Taxonomy" id="188932"/>
    <lineage>
        <taxon>Bacteria</taxon>
        <taxon>Pseudomonadati</taxon>
        <taxon>Bacteroidota</taxon>
        <taxon>Sphingobacteriia</taxon>
        <taxon>Sphingobacteriales</taxon>
        <taxon>Sphingobacteriaceae</taxon>
        <taxon>Pedobacter</taxon>
    </lineage>
</organism>
<evidence type="ECO:0000256" key="5">
    <source>
        <dbReference type="ARBA" id="ARBA00022827"/>
    </source>
</evidence>
<dbReference type="PRINTS" id="PR00410">
    <property type="entry name" value="PHEHYDRXLASE"/>
</dbReference>
<evidence type="ECO:0000259" key="10">
    <source>
        <dbReference type="PROSITE" id="PS51384"/>
    </source>
</evidence>
<dbReference type="SUPFAM" id="SSF54292">
    <property type="entry name" value="2Fe-2S ferredoxin-like"/>
    <property type="match status" value="1"/>
</dbReference>
<dbReference type="InterPro" id="IPR006058">
    <property type="entry name" value="2Fe2S_fd_BS"/>
</dbReference>
<dbReference type="Pfam" id="PF00175">
    <property type="entry name" value="NAD_binding_1"/>
    <property type="match status" value="1"/>
</dbReference>